<dbReference type="AlphaFoldDB" id="A0A437NGK3"/>
<dbReference type="EMBL" id="SACP01000175">
    <property type="protein sequence ID" value="RVU09064.1"/>
    <property type="molecule type" value="Genomic_DNA"/>
</dbReference>
<dbReference type="Gene3D" id="3.40.50.1820">
    <property type="entry name" value="alpha/beta hydrolase"/>
    <property type="match status" value="1"/>
</dbReference>
<organism evidence="1 2">
    <name type="scientific">Methylobacterium oryzihabitans</name>
    <dbReference type="NCBI Taxonomy" id="2499852"/>
    <lineage>
        <taxon>Bacteria</taxon>
        <taxon>Pseudomonadati</taxon>
        <taxon>Pseudomonadota</taxon>
        <taxon>Alphaproteobacteria</taxon>
        <taxon>Hyphomicrobiales</taxon>
        <taxon>Methylobacteriaceae</taxon>
        <taxon>Methylobacterium</taxon>
    </lineage>
</organism>
<sequence length="61" mass="6770">DHDYTPIQLKERYVALMPNARLVVVDDSRHATPLDQPEVFNQTLLQFLAAASTSQGSLSPC</sequence>
<feature type="non-terminal residue" evidence="1">
    <location>
        <position position="1"/>
    </location>
</feature>
<dbReference type="InterPro" id="IPR029058">
    <property type="entry name" value="AB_hydrolase_fold"/>
</dbReference>
<dbReference type="SUPFAM" id="SSF53474">
    <property type="entry name" value="alpha/beta-Hydrolases"/>
    <property type="match status" value="1"/>
</dbReference>
<dbReference type="RefSeq" id="WP_148239835.1">
    <property type="nucleotide sequence ID" value="NZ_SACP01000175.1"/>
</dbReference>
<evidence type="ECO:0000313" key="1">
    <source>
        <dbReference type="EMBL" id="RVU09064.1"/>
    </source>
</evidence>
<reference evidence="1 2" key="1">
    <citation type="submission" date="2019-01" db="EMBL/GenBank/DDBJ databases">
        <authorList>
            <person name="Chen W.-M."/>
        </authorList>
    </citation>
    <scope>NUCLEOTIDE SEQUENCE [LARGE SCALE GENOMIC DNA]</scope>
    <source>
        <strain evidence="1 2">TER-1</strain>
    </source>
</reference>
<name>A0A437NGK3_9HYPH</name>
<dbReference type="GO" id="GO:0016787">
    <property type="term" value="F:hydrolase activity"/>
    <property type="evidence" value="ECO:0007669"/>
    <property type="project" value="UniProtKB-KW"/>
</dbReference>
<evidence type="ECO:0000313" key="2">
    <source>
        <dbReference type="Proteomes" id="UP000286997"/>
    </source>
</evidence>
<keyword evidence="1" id="KW-0378">Hydrolase</keyword>
<dbReference type="OrthoDB" id="9804723at2"/>
<gene>
    <name evidence="1" type="ORF">EOE48_28945</name>
</gene>
<protein>
    <submittedName>
        <fullName evidence="1">Alpha/beta hydrolase</fullName>
    </submittedName>
</protein>
<keyword evidence="2" id="KW-1185">Reference proteome</keyword>
<dbReference type="Proteomes" id="UP000286997">
    <property type="component" value="Unassembled WGS sequence"/>
</dbReference>
<comment type="caution">
    <text evidence="1">The sequence shown here is derived from an EMBL/GenBank/DDBJ whole genome shotgun (WGS) entry which is preliminary data.</text>
</comment>
<proteinExistence type="predicted"/>
<accession>A0A437NGK3</accession>